<protein>
    <submittedName>
        <fullName evidence="4">TetR/AcrR family transcriptional regulator</fullName>
    </submittedName>
</protein>
<dbReference type="InterPro" id="IPR009057">
    <property type="entry name" value="Homeodomain-like_sf"/>
</dbReference>
<evidence type="ECO:0000256" key="2">
    <source>
        <dbReference type="PROSITE-ProRule" id="PRU00335"/>
    </source>
</evidence>
<dbReference type="GO" id="GO:0003677">
    <property type="term" value="F:DNA binding"/>
    <property type="evidence" value="ECO:0007669"/>
    <property type="project" value="UniProtKB-UniRule"/>
</dbReference>
<keyword evidence="5" id="KW-1185">Reference proteome</keyword>
<dbReference type="EMBL" id="JAHCVJ010000001">
    <property type="protein sequence ID" value="MBT0662943.1"/>
    <property type="molecule type" value="Genomic_DNA"/>
</dbReference>
<dbReference type="SUPFAM" id="SSF46689">
    <property type="entry name" value="Homeodomain-like"/>
    <property type="match status" value="1"/>
</dbReference>
<evidence type="ECO:0000313" key="4">
    <source>
        <dbReference type="EMBL" id="MBT0662943.1"/>
    </source>
</evidence>
<dbReference type="Gene3D" id="1.10.357.10">
    <property type="entry name" value="Tetracycline Repressor, domain 2"/>
    <property type="match status" value="1"/>
</dbReference>
<name>A0AAW4KWG1_9BACT</name>
<feature type="domain" description="HTH tetR-type" evidence="3">
    <location>
        <begin position="5"/>
        <end position="65"/>
    </location>
</feature>
<evidence type="ECO:0000259" key="3">
    <source>
        <dbReference type="PROSITE" id="PS50977"/>
    </source>
</evidence>
<proteinExistence type="predicted"/>
<dbReference type="AlphaFoldDB" id="A0AAW4KWG1"/>
<dbReference type="Proteomes" id="UP000811899">
    <property type="component" value="Unassembled WGS sequence"/>
</dbReference>
<dbReference type="RefSeq" id="WP_214169728.1">
    <property type="nucleotide sequence ID" value="NZ_JAHCVJ010000001.1"/>
</dbReference>
<evidence type="ECO:0000256" key="1">
    <source>
        <dbReference type="ARBA" id="ARBA00023125"/>
    </source>
</evidence>
<dbReference type="InterPro" id="IPR001647">
    <property type="entry name" value="HTH_TetR"/>
</dbReference>
<organism evidence="4 5">
    <name type="scientific">Geoanaerobacter pelophilus</name>
    <dbReference type="NCBI Taxonomy" id="60036"/>
    <lineage>
        <taxon>Bacteria</taxon>
        <taxon>Pseudomonadati</taxon>
        <taxon>Thermodesulfobacteriota</taxon>
        <taxon>Desulfuromonadia</taxon>
        <taxon>Geobacterales</taxon>
        <taxon>Geobacteraceae</taxon>
        <taxon>Geoanaerobacter</taxon>
    </lineage>
</organism>
<feature type="DNA-binding region" description="H-T-H motif" evidence="2">
    <location>
        <begin position="28"/>
        <end position="47"/>
    </location>
</feature>
<sequence>MSKTDAKKQIIIEKLADHLLQFGMKESSLRQLATAADMSDRMLLHYFTNKDELLTATLVRINDRLISILNSASSEQMPLQILLPHLAQLIKNPLINPYLKLWLELVPLTAAEKEPYLAIAKQICDTFFGKLTSMLKVEREEERIPLASLAFAMTEGFVLLDALDFDTHIASALKGIGEARWTVFAEQSKNGKVQPRR</sequence>
<dbReference type="Pfam" id="PF00440">
    <property type="entry name" value="TetR_N"/>
    <property type="match status" value="1"/>
</dbReference>
<comment type="caution">
    <text evidence="4">The sequence shown here is derived from an EMBL/GenBank/DDBJ whole genome shotgun (WGS) entry which is preliminary data.</text>
</comment>
<dbReference type="PROSITE" id="PS50977">
    <property type="entry name" value="HTH_TETR_2"/>
    <property type="match status" value="1"/>
</dbReference>
<gene>
    <name evidence="4" type="ORF">KI809_01415</name>
</gene>
<evidence type="ECO:0000313" key="5">
    <source>
        <dbReference type="Proteomes" id="UP000811899"/>
    </source>
</evidence>
<keyword evidence="1 2" id="KW-0238">DNA-binding</keyword>
<accession>A0AAW4KWG1</accession>
<reference evidence="4 5" key="1">
    <citation type="submission" date="2021-05" db="EMBL/GenBank/DDBJ databases">
        <title>The draft genome of Geobacter pelophilus DSM 12255.</title>
        <authorList>
            <person name="Xu Z."/>
            <person name="Masuda Y."/>
            <person name="Itoh H."/>
            <person name="Senoo K."/>
        </authorList>
    </citation>
    <scope>NUCLEOTIDE SEQUENCE [LARGE SCALE GENOMIC DNA]</scope>
    <source>
        <strain evidence="4 5">DSM 12255</strain>
    </source>
</reference>